<keyword evidence="3" id="KW-1185">Reference proteome</keyword>
<dbReference type="RefSeq" id="WP_052673905.1">
    <property type="nucleotide sequence ID" value="NZ_LN614827.1"/>
</dbReference>
<feature type="region of interest" description="Disordered" evidence="1">
    <location>
        <begin position="582"/>
        <end position="609"/>
    </location>
</feature>
<gene>
    <name evidence="2" type="ORF">LFA_1827</name>
</gene>
<dbReference type="EMBL" id="LN614827">
    <property type="protein sequence ID" value="CEG57225.1"/>
    <property type="molecule type" value="Genomic_DNA"/>
</dbReference>
<dbReference type="Proteomes" id="UP000032430">
    <property type="component" value="Chromosome I"/>
</dbReference>
<organism evidence="2 3">
    <name type="scientific">Legionella fallonii LLAP-10</name>
    <dbReference type="NCBI Taxonomy" id="1212491"/>
    <lineage>
        <taxon>Bacteria</taxon>
        <taxon>Pseudomonadati</taxon>
        <taxon>Pseudomonadota</taxon>
        <taxon>Gammaproteobacteria</taxon>
        <taxon>Legionellales</taxon>
        <taxon>Legionellaceae</taxon>
        <taxon>Legionella</taxon>
    </lineage>
</organism>
<evidence type="ECO:0000256" key="1">
    <source>
        <dbReference type="SAM" id="MobiDB-lite"/>
    </source>
</evidence>
<dbReference type="AlphaFoldDB" id="A0A098G6V7"/>
<proteinExistence type="predicted"/>
<feature type="compositionally biased region" description="Basic and acidic residues" evidence="1">
    <location>
        <begin position="591"/>
        <end position="600"/>
    </location>
</feature>
<dbReference type="HOGENOM" id="CLU_448195_0_0_6"/>
<reference evidence="3" key="1">
    <citation type="submission" date="2014-09" db="EMBL/GenBank/DDBJ databases">
        <authorList>
            <person name="Gomez-Valero L."/>
        </authorList>
    </citation>
    <scope>NUCLEOTIDE SEQUENCE [LARGE SCALE GENOMIC DNA]</scope>
    <source>
        <strain evidence="3">ATCC700992</strain>
    </source>
</reference>
<evidence type="ECO:0000313" key="2">
    <source>
        <dbReference type="EMBL" id="CEG57225.1"/>
    </source>
</evidence>
<dbReference type="OrthoDB" id="5636951at2"/>
<accession>A0A098G6V7</accession>
<name>A0A098G6V7_9GAMM</name>
<evidence type="ECO:0000313" key="3">
    <source>
        <dbReference type="Proteomes" id="UP000032430"/>
    </source>
</evidence>
<feature type="compositionally biased region" description="Polar residues" evidence="1">
    <location>
        <begin position="518"/>
        <end position="536"/>
    </location>
</feature>
<feature type="region of interest" description="Disordered" evidence="1">
    <location>
        <begin position="516"/>
        <end position="539"/>
    </location>
</feature>
<protein>
    <submittedName>
        <fullName evidence="2">Uncharacterized protein</fullName>
    </submittedName>
</protein>
<dbReference type="STRING" id="1212491.LFA_1827"/>
<dbReference type="KEGG" id="lfa:LFA_1827"/>
<sequence>MPDKIFDIVSSTIDQDQFNVATQWAKTFLHTPDNDLASNMTQLLMACVAKGDFKTRPYMSTSSELRAPSDQLTIADYLSHASRIIIDYNFLSEVNTQELLSYFPEASETNGVFSRSATHNVNQVKEKVVEGKGVLIGVTGQLPSIIKTPRDFGLNIAMGGTGQDNFYGKKISANGFSGHFYYHRNTEHKLLLAGLEQSAPAASALELFTGGRKYSEDEQQGHDQFGQGHSLTGASDTYTAAGSLYFSNPLYQAKLLLEKGVFPPDKYGAMQVTITDENWPFIKDFFKSLKTTVQEGNQEAVVQQLLERPVTAENTKGECSSYVAIDFGAYLKQVYKVLVDGSELPENEKLTFATMQEELLVLIKKLQIGNVKALPEFETLISKIMAVENIPEAYKIALIRINDLFKLQLMIDPELKNTQVNRQYQFGDMTWGMLGRVNQMVNGAQIQEEGVEDLKEYEFGDITWGLLNRISQRVNDKEEYQFGDVTLGLLTNINQRVTGKQDYQFGDITWGLLGWGQPANQPSTQNQESDPTQSSGYRFGDLTRYMLSGSDKAPVQVPSEKAPQPTTEYKFGDYTRSLIWGSNKSTVIQQPKDESKKDDTDSFEPSSQI</sequence>